<evidence type="ECO:0008006" key="3">
    <source>
        <dbReference type="Google" id="ProtNLM"/>
    </source>
</evidence>
<organism evidence="1 2">
    <name type="scientific">Bacillus salitolerans</name>
    <dbReference type="NCBI Taxonomy" id="1437434"/>
    <lineage>
        <taxon>Bacteria</taxon>
        <taxon>Bacillati</taxon>
        <taxon>Bacillota</taxon>
        <taxon>Bacilli</taxon>
        <taxon>Bacillales</taxon>
        <taxon>Bacillaceae</taxon>
        <taxon>Bacillus</taxon>
    </lineage>
</organism>
<dbReference type="EMBL" id="JBHUEM010000005">
    <property type="protein sequence ID" value="MFD1736279.1"/>
    <property type="molecule type" value="Genomic_DNA"/>
</dbReference>
<comment type="caution">
    <text evidence="1">The sequence shown here is derived from an EMBL/GenBank/DDBJ whole genome shotgun (WGS) entry which is preliminary data.</text>
</comment>
<dbReference type="RefSeq" id="WP_377927427.1">
    <property type="nucleotide sequence ID" value="NZ_JBHUEM010000005.1"/>
</dbReference>
<reference evidence="2" key="1">
    <citation type="journal article" date="2019" name="Int. J. Syst. Evol. Microbiol.">
        <title>The Global Catalogue of Microorganisms (GCM) 10K type strain sequencing project: providing services to taxonomists for standard genome sequencing and annotation.</title>
        <authorList>
            <consortium name="The Broad Institute Genomics Platform"/>
            <consortium name="The Broad Institute Genome Sequencing Center for Infectious Disease"/>
            <person name="Wu L."/>
            <person name="Ma J."/>
        </authorList>
    </citation>
    <scope>NUCLEOTIDE SEQUENCE [LARGE SCALE GENOMIC DNA]</scope>
    <source>
        <strain evidence="2">CCUG 49339</strain>
    </source>
</reference>
<name>A0ABW4LMB0_9BACI</name>
<gene>
    <name evidence="1" type="ORF">ACFSCX_06830</name>
</gene>
<sequence length="306" mass="35939">MRDVLILGVLAIGLYVFARMMLKEPILPWKEKKSTGSNNVSFKKFKKKQNNIDNLEIDVVKNFFHDVETITHHMLRLHNNRFVLMAEVTPVNYFLLSQDEQEAIDIEFEKWLAQINYDVIPYLTNRFIDLSEAIENMKKEMYSQDDLSSNALEYGKSFISDLEYWQQSNPRFETKRFILIPYQVSLEGIEADDKEELEERILDKAFSELYRRFNTARSALSKGKMYVELLTNEGIVETFYYALNRRKAVKNKFKDIALREQLSLFVTADQDPTRIEAIKEAIDLEFTQSEKENDVESSEETTEKAS</sequence>
<keyword evidence="2" id="KW-1185">Reference proteome</keyword>
<protein>
    <recommendedName>
        <fullName evidence="3">PXO1-76</fullName>
    </recommendedName>
</protein>
<proteinExistence type="predicted"/>
<dbReference type="Proteomes" id="UP001597214">
    <property type="component" value="Unassembled WGS sequence"/>
</dbReference>
<evidence type="ECO:0000313" key="1">
    <source>
        <dbReference type="EMBL" id="MFD1736279.1"/>
    </source>
</evidence>
<accession>A0ABW4LMB0</accession>
<evidence type="ECO:0000313" key="2">
    <source>
        <dbReference type="Proteomes" id="UP001597214"/>
    </source>
</evidence>